<gene>
    <name evidence="1" type="ORF">ASPFODRAFT_68989</name>
</gene>
<name>A0A1M3TS91_ASPLC</name>
<reference evidence="2" key="1">
    <citation type="journal article" date="2017" name="Genome Biol.">
        <title>Comparative genomics reveals high biological diversity and specific adaptations in the industrially and medically important fungal genus Aspergillus.</title>
        <authorList>
            <person name="de Vries R.P."/>
            <person name="Riley R."/>
            <person name="Wiebenga A."/>
            <person name="Aguilar-Osorio G."/>
            <person name="Amillis S."/>
            <person name="Uchima C.A."/>
            <person name="Anderluh G."/>
            <person name="Asadollahi M."/>
            <person name="Askin M."/>
            <person name="Barry K."/>
            <person name="Battaglia E."/>
            <person name="Bayram O."/>
            <person name="Benocci T."/>
            <person name="Braus-Stromeyer S.A."/>
            <person name="Caldana C."/>
            <person name="Canovas D."/>
            <person name="Cerqueira G.C."/>
            <person name="Chen F."/>
            <person name="Chen W."/>
            <person name="Choi C."/>
            <person name="Clum A."/>
            <person name="Dos Santos R.A."/>
            <person name="Damasio A.R."/>
            <person name="Diallinas G."/>
            <person name="Emri T."/>
            <person name="Fekete E."/>
            <person name="Flipphi M."/>
            <person name="Freyberg S."/>
            <person name="Gallo A."/>
            <person name="Gournas C."/>
            <person name="Habgood R."/>
            <person name="Hainaut M."/>
            <person name="Harispe M.L."/>
            <person name="Henrissat B."/>
            <person name="Hilden K.S."/>
            <person name="Hope R."/>
            <person name="Hossain A."/>
            <person name="Karabika E."/>
            <person name="Karaffa L."/>
            <person name="Karanyi Z."/>
            <person name="Krasevec N."/>
            <person name="Kuo A."/>
            <person name="Kusch H."/>
            <person name="LaButti K."/>
            <person name="Lagendijk E.L."/>
            <person name="Lapidus A."/>
            <person name="Levasseur A."/>
            <person name="Lindquist E."/>
            <person name="Lipzen A."/>
            <person name="Logrieco A.F."/>
            <person name="MacCabe A."/>
            <person name="Maekelae M.R."/>
            <person name="Malavazi I."/>
            <person name="Melin P."/>
            <person name="Meyer V."/>
            <person name="Mielnichuk N."/>
            <person name="Miskei M."/>
            <person name="Molnar A.P."/>
            <person name="Mule G."/>
            <person name="Ngan C.Y."/>
            <person name="Orejas M."/>
            <person name="Orosz E."/>
            <person name="Ouedraogo J.P."/>
            <person name="Overkamp K.M."/>
            <person name="Park H.-S."/>
            <person name="Perrone G."/>
            <person name="Piumi F."/>
            <person name="Punt P.J."/>
            <person name="Ram A.F."/>
            <person name="Ramon A."/>
            <person name="Rauscher S."/>
            <person name="Record E."/>
            <person name="Riano-Pachon D.M."/>
            <person name="Robert V."/>
            <person name="Roehrig J."/>
            <person name="Ruller R."/>
            <person name="Salamov A."/>
            <person name="Salih N.S."/>
            <person name="Samson R.A."/>
            <person name="Sandor E."/>
            <person name="Sanguinetti M."/>
            <person name="Schuetze T."/>
            <person name="Sepcic K."/>
            <person name="Shelest E."/>
            <person name="Sherlock G."/>
            <person name="Sophianopoulou V."/>
            <person name="Squina F.M."/>
            <person name="Sun H."/>
            <person name="Susca A."/>
            <person name="Todd R.B."/>
            <person name="Tsang A."/>
            <person name="Unkles S.E."/>
            <person name="van de Wiele N."/>
            <person name="van Rossen-Uffink D."/>
            <person name="Oliveira J.V."/>
            <person name="Vesth T.C."/>
            <person name="Visser J."/>
            <person name="Yu J.-H."/>
            <person name="Zhou M."/>
            <person name="Andersen M.R."/>
            <person name="Archer D.B."/>
            <person name="Baker S.E."/>
            <person name="Benoit I."/>
            <person name="Brakhage A.A."/>
            <person name="Braus G.H."/>
            <person name="Fischer R."/>
            <person name="Frisvad J.C."/>
            <person name="Goldman G.H."/>
            <person name="Houbraken J."/>
            <person name="Oakley B."/>
            <person name="Pocsi I."/>
            <person name="Scazzocchio C."/>
            <person name="Seiboth B."/>
            <person name="vanKuyk P.A."/>
            <person name="Wortman J."/>
            <person name="Dyer P.S."/>
            <person name="Grigoriev I.V."/>
        </authorList>
    </citation>
    <scope>NUCLEOTIDE SEQUENCE [LARGE SCALE GENOMIC DNA]</scope>
    <source>
        <strain evidence="2">CBS 106.47</strain>
    </source>
</reference>
<dbReference type="AlphaFoldDB" id="A0A1M3TS91"/>
<dbReference type="VEuPathDB" id="FungiDB:ASPFODRAFT_68989"/>
<protein>
    <submittedName>
        <fullName evidence="1">Uncharacterized protein</fullName>
    </submittedName>
</protein>
<dbReference type="EMBL" id="KV878238">
    <property type="protein sequence ID" value="OJZ89699.1"/>
    <property type="molecule type" value="Genomic_DNA"/>
</dbReference>
<evidence type="ECO:0000313" key="1">
    <source>
        <dbReference type="EMBL" id="OJZ89699.1"/>
    </source>
</evidence>
<accession>A0A1M3TS91</accession>
<organism evidence="1 2">
    <name type="scientific">Aspergillus luchuensis (strain CBS 106.47)</name>
    <dbReference type="NCBI Taxonomy" id="1137211"/>
    <lineage>
        <taxon>Eukaryota</taxon>
        <taxon>Fungi</taxon>
        <taxon>Dikarya</taxon>
        <taxon>Ascomycota</taxon>
        <taxon>Pezizomycotina</taxon>
        <taxon>Eurotiomycetes</taxon>
        <taxon>Eurotiomycetidae</taxon>
        <taxon>Eurotiales</taxon>
        <taxon>Aspergillaceae</taxon>
        <taxon>Aspergillus</taxon>
        <taxon>Aspergillus subgen. Circumdati</taxon>
    </lineage>
</organism>
<dbReference type="Proteomes" id="UP000184063">
    <property type="component" value="Unassembled WGS sequence"/>
</dbReference>
<evidence type="ECO:0000313" key="2">
    <source>
        <dbReference type="Proteomes" id="UP000184063"/>
    </source>
</evidence>
<proteinExistence type="predicted"/>
<sequence length="352" mass="40744">MEGMWHTVKNYFTEPNNPLQFCSHLCELNSYPDKNSNTEYGVDLDEDCMRIFSALGDVSRPPCTCNETQMLCDHIDAYIKTHPKHHSRDYTFHTDKGDTCIEEVCRYVMRDTLQWWAHWHGSIEGHRWKHLYMAFMTIFDEIAIPPQDVADGLFRFLGNSLAEVLEGLRLEGVHRDDLKLLEMYLWRQCIIQYLEKVDPAIREFLIGKTTLMTLWRVLTAGTHGVAVCILTSKGIRPQGQTNHALEMASTCDAISMDMGKEALSVLQDEPTETVAGKDREILKRELRWVYLRALGSLDQDPTGALLRRFATSGLHFVLLNDRYRERVAHVRFPMSPYLRRRIAAYYKNGSYS</sequence>
<dbReference type="OrthoDB" id="4658148at2759"/>